<evidence type="ECO:0000256" key="16">
    <source>
        <dbReference type="SAM" id="SignalP"/>
    </source>
</evidence>
<dbReference type="PANTHER" id="PTHR33353:SF32">
    <property type="entry name" value="ENDO-BETA-1,4-GLUCANASE D"/>
    <property type="match status" value="1"/>
</dbReference>
<keyword evidence="11" id="KW-0119">Carbohydrate metabolism</keyword>
<dbReference type="GO" id="GO:0046872">
    <property type="term" value="F:metal ion binding"/>
    <property type="evidence" value="ECO:0007669"/>
    <property type="project" value="UniProtKB-KW"/>
</dbReference>
<feature type="chain" id="PRO_5002543981" description="lytic cellulose monooxygenase (C4-dehydrogenating)" evidence="16">
    <location>
        <begin position="19"/>
        <end position="370"/>
    </location>
</feature>
<accession>A0A0G2FDQ5</accession>
<feature type="domain" description="Auxiliary Activity family 9 catalytic" evidence="17">
    <location>
        <begin position="19"/>
        <end position="234"/>
    </location>
</feature>
<comment type="cofactor">
    <cofactor evidence="1">
        <name>Cu(2+)</name>
        <dbReference type="ChEBI" id="CHEBI:29036"/>
    </cofactor>
</comment>
<sequence>MVSRSFITALALLGGVEAHTRMVELFRNGEGQGEAAGVRMDLDGDTTTGPITDLTSTDMACGRNGETPVGRTVKLAAGDGIVMSHRSWADGAQPGVIDSNHKGSTAVYLKKIADAGATDPWAAKSASGEGWFKISWNGLDTAEGLWGVDVMINNGGYTGAILPSDLSEGYYLVRDEVLGLQNRDGGNIVPQFFVGCTQVYISGGTGGETPNTVSIPGHVEASSPSLTYDIYSTPWGEFPEFGPEVYSSVVSASALKLSQLSANTADVVGTCPSDTVLTVGNKCFTELASWSDDTPGALPKCWAASATCWEKNTDCWDNVEPVINGNDKSKGCSLWEAKCNTLDAWCEAGNTSGPPDAGKVISEPLDLSGL</sequence>
<dbReference type="Gene3D" id="2.70.50.70">
    <property type="match status" value="1"/>
</dbReference>
<dbReference type="PANTHER" id="PTHR33353">
    <property type="entry name" value="PUTATIVE (AFU_ORTHOLOGUE AFUA_1G12560)-RELATED"/>
    <property type="match status" value="1"/>
</dbReference>
<dbReference type="GO" id="GO:0005576">
    <property type="term" value="C:extracellular region"/>
    <property type="evidence" value="ECO:0007669"/>
    <property type="project" value="UniProtKB-SubCell"/>
</dbReference>
<feature type="signal peptide" evidence="16">
    <location>
        <begin position="1"/>
        <end position="18"/>
    </location>
</feature>
<organism evidence="18 19">
    <name type="scientific">Diaporthe ampelina</name>
    <dbReference type="NCBI Taxonomy" id="1214573"/>
    <lineage>
        <taxon>Eukaryota</taxon>
        <taxon>Fungi</taxon>
        <taxon>Dikarya</taxon>
        <taxon>Ascomycota</taxon>
        <taxon>Pezizomycotina</taxon>
        <taxon>Sordariomycetes</taxon>
        <taxon>Sordariomycetidae</taxon>
        <taxon>Diaporthales</taxon>
        <taxon>Diaporthaceae</taxon>
        <taxon>Diaporthe</taxon>
    </lineage>
</organism>
<evidence type="ECO:0000256" key="7">
    <source>
        <dbReference type="ARBA" id="ARBA00023002"/>
    </source>
</evidence>
<keyword evidence="8" id="KW-0186">Copper</keyword>
<dbReference type="STRING" id="1214573.A0A0G2FDQ5"/>
<protein>
    <recommendedName>
        <fullName evidence="15">lytic cellulose monooxygenase (C4-dehydrogenating)</fullName>
        <ecNumber evidence="15">1.14.99.56</ecNumber>
    </recommendedName>
</protein>
<reference evidence="18 19" key="1">
    <citation type="submission" date="2015-05" db="EMBL/GenBank/DDBJ databases">
        <title>Distinctive expansion of gene families associated with plant cell wall degradation and secondary metabolism in the genomes of grapevine trunk pathogens.</title>
        <authorList>
            <person name="Lawrence D.P."/>
            <person name="Travadon R."/>
            <person name="Rolshausen P.E."/>
            <person name="Baumgartner K."/>
        </authorList>
    </citation>
    <scope>NUCLEOTIDE SEQUENCE [LARGE SCALE GENOMIC DNA]</scope>
    <source>
        <strain evidence="18">DA912</strain>
    </source>
</reference>
<comment type="similarity">
    <text evidence="13">Belongs to the polysaccharide monooxygenase AA9 family.</text>
</comment>
<evidence type="ECO:0000256" key="14">
    <source>
        <dbReference type="ARBA" id="ARBA00045077"/>
    </source>
</evidence>
<keyword evidence="6" id="KW-0136">Cellulose degradation</keyword>
<evidence type="ECO:0000256" key="8">
    <source>
        <dbReference type="ARBA" id="ARBA00023008"/>
    </source>
</evidence>
<keyword evidence="9" id="KW-0503">Monooxygenase</keyword>
<evidence type="ECO:0000256" key="4">
    <source>
        <dbReference type="ARBA" id="ARBA00022723"/>
    </source>
</evidence>
<dbReference type="GO" id="GO:0004497">
    <property type="term" value="F:monooxygenase activity"/>
    <property type="evidence" value="ECO:0007669"/>
    <property type="project" value="UniProtKB-KW"/>
</dbReference>
<dbReference type="InterPro" id="IPR049892">
    <property type="entry name" value="AA9"/>
</dbReference>
<dbReference type="OrthoDB" id="5985073at2759"/>
<evidence type="ECO:0000256" key="10">
    <source>
        <dbReference type="ARBA" id="ARBA00023157"/>
    </source>
</evidence>
<evidence type="ECO:0000256" key="12">
    <source>
        <dbReference type="ARBA" id="ARBA00023326"/>
    </source>
</evidence>
<evidence type="ECO:0000256" key="2">
    <source>
        <dbReference type="ARBA" id="ARBA00004613"/>
    </source>
</evidence>
<evidence type="ECO:0000256" key="6">
    <source>
        <dbReference type="ARBA" id="ARBA00023001"/>
    </source>
</evidence>
<dbReference type="AlphaFoldDB" id="A0A0G2FDQ5"/>
<evidence type="ECO:0000256" key="1">
    <source>
        <dbReference type="ARBA" id="ARBA00001973"/>
    </source>
</evidence>
<evidence type="ECO:0000256" key="3">
    <source>
        <dbReference type="ARBA" id="ARBA00022525"/>
    </source>
</evidence>
<comment type="subcellular location">
    <subcellularLocation>
        <location evidence="2">Secreted</location>
    </subcellularLocation>
</comment>
<evidence type="ECO:0000259" key="17">
    <source>
        <dbReference type="Pfam" id="PF03443"/>
    </source>
</evidence>
<keyword evidence="18" id="KW-0378">Hydrolase</keyword>
<keyword evidence="19" id="KW-1185">Reference proteome</keyword>
<evidence type="ECO:0000256" key="13">
    <source>
        <dbReference type="ARBA" id="ARBA00044502"/>
    </source>
</evidence>
<keyword evidence="3" id="KW-0964">Secreted</keyword>
<evidence type="ECO:0000313" key="19">
    <source>
        <dbReference type="Proteomes" id="UP000034680"/>
    </source>
</evidence>
<comment type="catalytic activity">
    <reaction evidence="14">
        <text>[(1-&gt;4)-beta-D-glucosyl]n+m + reduced acceptor + O2 = 4-dehydro-beta-D-glucosyl-[(1-&gt;4)-beta-D-glucosyl]n-1 + [(1-&gt;4)-beta-D-glucosyl]m + acceptor + H2O.</text>
        <dbReference type="EC" id="1.14.99.56"/>
    </reaction>
</comment>
<evidence type="ECO:0000256" key="15">
    <source>
        <dbReference type="ARBA" id="ARBA00047174"/>
    </source>
</evidence>
<reference evidence="18 19" key="2">
    <citation type="submission" date="2015-05" db="EMBL/GenBank/DDBJ databases">
        <authorList>
            <person name="Morales-Cruz A."/>
            <person name="Amrine K.C."/>
            <person name="Cantu D."/>
        </authorList>
    </citation>
    <scope>NUCLEOTIDE SEQUENCE [LARGE SCALE GENOMIC DNA]</scope>
    <source>
        <strain evidence="18">DA912</strain>
    </source>
</reference>
<evidence type="ECO:0000256" key="11">
    <source>
        <dbReference type="ARBA" id="ARBA00023277"/>
    </source>
</evidence>
<keyword evidence="10" id="KW-1015">Disulfide bond</keyword>
<keyword evidence="4" id="KW-0479">Metal-binding</keyword>
<keyword evidence="5 16" id="KW-0732">Signal</keyword>
<name>A0A0G2FDQ5_9PEZI</name>
<comment type="caution">
    <text evidence="18">The sequence shown here is derived from an EMBL/GenBank/DDBJ whole genome shotgun (WGS) entry which is preliminary data.</text>
</comment>
<keyword evidence="7" id="KW-0560">Oxidoreductase</keyword>
<keyword evidence="12" id="KW-0624">Polysaccharide degradation</keyword>
<gene>
    <name evidence="18" type="ORF">UCDDA912_g07309</name>
</gene>
<dbReference type="CDD" id="cd21175">
    <property type="entry name" value="LPMO_AA9"/>
    <property type="match status" value="1"/>
</dbReference>
<proteinExistence type="inferred from homology"/>
<dbReference type="GO" id="GO:0030245">
    <property type="term" value="P:cellulose catabolic process"/>
    <property type="evidence" value="ECO:0007669"/>
    <property type="project" value="UniProtKB-KW"/>
</dbReference>
<dbReference type="Pfam" id="PF03443">
    <property type="entry name" value="AA9"/>
    <property type="match status" value="1"/>
</dbReference>
<dbReference type="Proteomes" id="UP000034680">
    <property type="component" value="Unassembled WGS sequence"/>
</dbReference>
<evidence type="ECO:0000256" key="9">
    <source>
        <dbReference type="ARBA" id="ARBA00023033"/>
    </source>
</evidence>
<dbReference type="GO" id="GO:0016787">
    <property type="term" value="F:hydrolase activity"/>
    <property type="evidence" value="ECO:0007669"/>
    <property type="project" value="UniProtKB-KW"/>
</dbReference>
<dbReference type="InterPro" id="IPR005103">
    <property type="entry name" value="AA9_LPMO"/>
</dbReference>
<dbReference type="EC" id="1.14.99.56" evidence="15"/>
<evidence type="ECO:0000313" key="18">
    <source>
        <dbReference type="EMBL" id="KKY32722.1"/>
    </source>
</evidence>
<dbReference type="EMBL" id="LCUC01000290">
    <property type="protein sequence ID" value="KKY32722.1"/>
    <property type="molecule type" value="Genomic_DNA"/>
</dbReference>
<evidence type="ECO:0000256" key="5">
    <source>
        <dbReference type="ARBA" id="ARBA00022729"/>
    </source>
</evidence>